<evidence type="ECO:0000256" key="1">
    <source>
        <dbReference type="SAM" id="Phobius"/>
    </source>
</evidence>
<feature type="transmembrane region" description="Helical" evidence="1">
    <location>
        <begin position="46"/>
        <end position="69"/>
    </location>
</feature>
<keyword evidence="1" id="KW-0812">Transmembrane</keyword>
<protein>
    <submittedName>
        <fullName evidence="4">DUF5862 domain-containing protein</fullName>
    </submittedName>
</protein>
<evidence type="ECO:0000313" key="4">
    <source>
        <dbReference type="WBParaSite" id="ECPE_0000221401-mRNA-1"/>
    </source>
</evidence>
<proteinExistence type="predicted"/>
<sequence length="106" mass="11235">MNDQEDNRPEERLDGVDPRIYFGAMTCGMVEGAAIGATMGTWLSPVIGTIVGGVCGAIPGMLGGAVLGFKIGKRVIFTTNCTACGKEFSARKCMGKMEHVKCENCR</sequence>
<keyword evidence="3" id="KW-1185">Reference proteome</keyword>
<feature type="transmembrane region" description="Helical" evidence="1">
    <location>
        <begin position="20"/>
        <end position="40"/>
    </location>
</feature>
<name>A0A183A5H9_9TREM</name>
<dbReference type="EMBL" id="UZAN01039475">
    <property type="protein sequence ID" value="VDP65787.1"/>
    <property type="molecule type" value="Genomic_DNA"/>
</dbReference>
<dbReference type="AlphaFoldDB" id="A0A183A5H9"/>
<gene>
    <name evidence="2" type="ORF">ECPE_LOCUS2214</name>
</gene>
<accession>A0A183A5H9</accession>
<evidence type="ECO:0000313" key="2">
    <source>
        <dbReference type="EMBL" id="VDP65787.1"/>
    </source>
</evidence>
<organism evidence="4">
    <name type="scientific">Echinostoma caproni</name>
    <dbReference type="NCBI Taxonomy" id="27848"/>
    <lineage>
        <taxon>Eukaryota</taxon>
        <taxon>Metazoa</taxon>
        <taxon>Spiralia</taxon>
        <taxon>Lophotrochozoa</taxon>
        <taxon>Platyhelminthes</taxon>
        <taxon>Trematoda</taxon>
        <taxon>Digenea</taxon>
        <taxon>Plagiorchiida</taxon>
        <taxon>Echinostomata</taxon>
        <taxon>Echinostomatoidea</taxon>
        <taxon>Echinostomatidae</taxon>
        <taxon>Echinostoma</taxon>
    </lineage>
</organism>
<reference evidence="4" key="1">
    <citation type="submission" date="2016-06" db="UniProtKB">
        <authorList>
            <consortium name="WormBaseParasite"/>
        </authorList>
    </citation>
    <scope>IDENTIFICATION</scope>
</reference>
<evidence type="ECO:0000313" key="3">
    <source>
        <dbReference type="Proteomes" id="UP000272942"/>
    </source>
</evidence>
<keyword evidence="1" id="KW-0472">Membrane</keyword>
<reference evidence="2 3" key="2">
    <citation type="submission" date="2018-11" db="EMBL/GenBank/DDBJ databases">
        <authorList>
            <consortium name="Pathogen Informatics"/>
        </authorList>
    </citation>
    <scope>NUCLEOTIDE SEQUENCE [LARGE SCALE GENOMIC DNA]</scope>
    <source>
        <strain evidence="2 3">Egypt</strain>
    </source>
</reference>
<keyword evidence="1" id="KW-1133">Transmembrane helix</keyword>
<dbReference type="WBParaSite" id="ECPE_0000221401-mRNA-1">
    <property type="protein sequence ID" value="ECPE_0000221401-mRNA-1"/>
    <property type="gene ID" value="ECPE_0000221401"/>
</dbReference>
<dbReference type="Proteomes" id="UP000272942">
    <property type="component" value="Unassembled WGS sequence"/>
</dbReference>